<dbReference type="Gene3D" id="2.30.110.10">
    <property type="entry name" value="Electron Transport, Fmn-binding Protein, Chain A"/>
    <property type="match status" value="1"/>
</dbReference>
<dbReference type="InterPro" id="IPR012349">
    <property type="entry name" value="Split_barrel_FMN-bd"/>
</dbReference>
<dbReference type="InterPro" id="IPR052917">
    <property type="entry name" value="Stress-Dev_Protein"/>
</dbReference>
<dbReference type="OrthoDB" id="1432662at2"/>
<evidence type="ECO:0000313" key="2">
    <source>
        <dbReference type="EMBL" id="QCO55613.1"/>
    </source>
</evidence>
<evidence type="ECO:0000313" key="3">
    <source>
        <dbReference type="Proteomes" id="UP000298631"/>
    </source>
</evidence>
<gene>
    <name evidence="2" type="ORF">EOK75_07590</name>
</gene>
<dbReference type="SUPFAM" id="SSF50475">
    <property type="entry name" value="FMN-binding split barrel"/>
    <property type="match status" value="1"/>
</dbReference>
<dbReference type="KEGG" id="pseb:EOK75_07590"/>
<dbReference type="Proteomes" id="UP000298631">
    <property type="component" value="Chromosome"/>
</dbReference>
<dbReference type="PANTHER" id="PTHR34818:SF1">
    <property type="entry name" value="PROTEIN BLI-3"/>
    <property type="match status" value="1"/>
</dbReference>
<sequence>MTDLKNEFWDRIEDVRTAMLGVKGQGRLVAMSPRVDDDMPGHVWFITAKGTDLAKATANGPCDARLVVSSDSEGLYADVDGKLTHSTDREALDETWSFVADAWFEGGKADPDVHLLRFTPRQAEVSVTATNSLNFFYEMAKAKLADEKPNLGAQGLVTF</sequence>
<keyword evidence="3" id="KW-1185">Reference proteome</keyword>
<protein>
    <submittedName>
        <fullName evidence="2">General stress protein</fullName>
    </submittedName>
</protein>
<accession>A0A4P8EFY8</accession>
<dbReference type="InterPro" id="IPR038725">
    <property type="entry name" value="YdaG_split_barrel_FMN-bd"/>
</dbReference>
<dbReference type="RefSeq" id="WP_137193323.1">
    <property type="nucleotide sequence ID" value="NZ_CP039964.1"/>
</dbReference>
<dbReference type="PANTHER" id="PTHR34818">
    <property type="entry name" value="PROTEIN BLI-3"/>
    <property type="match status" value="1"/>
</dbReference>
<dbReference type="EMBL" id="CP039964">
    <property type="protein sequence ID" value="QCO55613.1"/>
    <property type="molecule type" value="Genomic_DNA"/>
</dbReference>
<organism evidence="2 3">
    <name type="scientific">Pseudorhodobacter turbinis</name>
    <dbReference type="NCBI Taxonomy" id="2500533"/>
    <lineage>
        <taxon>Bacteria</taxon>
        <taxon>Pseudomonadati</taxon>
        <taxon>Pseudomonadota</taxon>
        <taxon>Alphaproteobacteria</taxon>
        <taxon>Rhodobacterales</taxon>
        <taxon>Paracoccaceae</taxon>
        <taxon>Pseudorhodobacter</taxon>
    </lineage>
</organism>
<proteinExistence type="predicted"/>
<name>A0A4P8EFY8_9RHOB</name>
<dbReference type="Pfam" id="PF16242">
    <property type="entry name" value="Pyrid_ox_like"/>
    <property type="match status" value="1"/>
</dbReference>
<feature type="domain" description="General stress protein FMN-binding split barrel" evidence="1">
    <location>
        <begin position="5"/>
        <end position="150"/>
    </location>
</feature>
<dbReference type="AlphaFoldDB" id="A0A4P8EFY8"/>
<evidence type="ECO:0000259" key="1">
    <source>
        <dbReference type="Pfam" id="PF16242"/>
    </source>
</evidence>
<reference evidence="2 3" key="1">
    <citation type="submission" date="2019-05" db="EMBL/GenBank/DDBJ databases">
        <title>Pseudorhodobacter turbinis sp. nov., isolated from the gut of the Korean turban shell.</title>
        <authorList>
            <person name="Jeong Y.-S."/>
            <person name="Kang W.-R."/>
            <person name="Bae J.-W."/>
        </authorList>
    </citation>
    <scope>NUCLEOTIDE SEQUENCE [LARGE SCALE GENOMIC DNA]</scope>
    <source>
        <strain evidence="2 3">S12M18</strain>
    </source>
</reference>